<feature type="region of interest" description="Disordered" evidence="1">
    <location>
        <begin position="176"/>
        <end position="249"/>
    </location>
</feature>
<name>A0ABD3QW03_9STRA</name>
<comment type="caution">
    <text evidence="2">The sequence shown here is derived from an EMBL/GenBank/DDBJ whole genome shotgun (WGS) entry which is preliminary data.</text>
</comment>
<reference evidence="2 3" key="1">
    <citation type="submission" date="2024-10" db="EMBL/GenBank/DDBJ databases">
        <title>Updated reference genomes for cyclostephanoid diatoms.</title>
        <authorList>
            <person name="Roberts W.R."/>
            <person name="Alverson A.J."/>
        </authorList>
    </citation>
    <scope>NUCLEOTIDE SEQUENCE [LARGE SCALE GENOMIC DNA]</scope>
    <source>
        <strain evidence="2 3">AJA010-31</strain>
    </source>
</reference>
<accession>A0ABD3QW03</accession>
<keyword evidence="3" id="KW-1185">Reference proteome</keyword>
<feature type="non-terminal residue" evidence="2">
    <location>
        <position position="1"/>
    </location>
</feature>
<dbReference type="Proteomes" id="UP001530400">
    <property type="component" value="Unassembled WGS sequence"/>
</dbReference>
<evidence type="ECO:0000313" key="3">
    <source>
        <dbReference type="Proteomes" id="UP001530400"/>
    </source>
</evidence>
<dbReference type="EMBL" id="JALLPJ020000051">
    <property type="protein sequence ID" value="KAL3804119.1"/>
    <property type="molecule type" value="Genomic_DNA"/>
</dbReference>
<sequence>KQSNTKTNPPPPPPRKQQPLHKNEVPLKSALKESKRRLSSNKSEADLTMIHADLCQQQGSYPRRSSVSLSGAQNRDDDMTSFLNQLATNRASGDGNVVSPHNMCSSLGQSMDSNLNAPQHHKRGSFGQSLLSLNDSENLNLKEPSHRKRSSFSQSLLSLNESEDLMLKEPRNSFSQSMMSFNQSGDVGLDLTKSEPAGLDHAEPTKEKPHRKLSALFGRRSTISNSSPTNAPARALSPPGPASPQTQSKVPVLGMSLSTPSQARHNRLLNNERPRHSHVVNMPYTDPTYGDAGLYTGEVDADKRPNGKGKMKYDNGIFYEGKWLNGMQDAKNCANRERMLSGFSSWKGQPKANGEKGCTVYGMEWIDLCGMAGKYTGTVDGDNLPDGKGIMKYDFGLIAEGEWIKGVLNGGSQNGQMAGGATVIPGGTVVPGAGGTVMGGGFPGGMSVVGGGGMSVVSGLGMMSISGGPQGMPMMPNPMMSQYGMGGGMMHQMQPQMQMGQYGMGYAYDPSMPRRD</sequence>
<dbReference type="SUPFAM" id="SSF82185">
    <property type="entry name" value="Histone H3 K4-specific methyltransferase SET7/9 N-terminal domain"/>
    <property type="match status" value="1"/>
</dbReference>
<feature type="region of interest" description="Disordered" evidence="1">
    <location>
        <begin position="1"/>
        <end position="76"/>
    </location>
</feature>
<dbReference type="Gene3D" id="2.20.110.10">
    <property type="entry name" value="Histone H3 K4-specific methyltransferase SET7/9 N-terminal domain"/>
    <property type="match status" value="1"/>
</dbReference>
<organism evidence="2 3">
    <name type="scientific">Cyclotella atomus</name>
    <dbReference type="NCBI Taxonomy" id="382360"/>
    <lineage>
        <taxon>Eukaryota</taxon>
        <taxon>Sar</taxon>
        <taxon>Stramenopiles</taxon>
        <taxon>Ochrophyta</taxon>
        <taxon>Bacillariophyta</taxon>
        <taxon>Coscinodiscophyceae</taxon>
        <taxon>Thalassiosirophycidae</taxon>
        <taxon>Stephanodiscales</taxon>
        <taxon>Stephanodiscaceae</taxon>
        <taxon>Cyclotella</taxon>
    </lineage>
</organism>
<feature type="compositionally biased region" description="Basic and acidic residues" evidence="1">
    <location>
        <begin position="198"/>
        <end position="207"/>
    </location>
</feature>
<feature type="compositionally biased region" description="Polar residues" evidence="1">
    <location>
        <begin position="221"/>
        <end position="230"/>
    </location>
</feature>
<protein>
    <submittedName>
        <fullName evidence="2">Uncharacterized protein</fullName>
    </submittedName>
</protein>
<evidence type="ECO:0000313" key="2">
    <source>
        <dbReference type="EMBL" id="KAL3804119.1"/>
    </source>
</evidence>
<feature type="compositionally biased region" description="Polar residues" evidence="1">
    <location>
        <begin position="55"/>
        <end position="73"/>
    </location>
</feature>
<feature type="compositionally biased region" description="Basic and acidic residues" evidence="1">
    <location>
        <begin position="21"/>
        <end position="33"/>
    </location>
</feature>
<gene>
    <name evidence="2" type="ORF">ACHAWO_012687</name>
</gene>
<proteinExistence type="predicted"/>
<dbReference type="AlphaFoldDB" id="A0ABD3QW03"/>
<evidence type="ECO:0000256" key="1">
    <source>
        <dbReference type="SAM" id="MobiDB-lite"/>
    </source>
</evidence>